<dbReference type="EMBL" id="CAJNIZ010045820">
    <property type="protein sequence ID" value="CAE7730806.1"/>
    <property type="molecule type" value="Genomic_DNA"/>
</dbReference>
<organism evidence="2 3">
    <name type="scientific">Symbiodinium pilosum</name>
    <name type="common">Dinoflagellate</name>
    <dbReference type="NCBI Taxonomy" id="2952"/>
    <lineage>
        <taxon>Eukaryota</taxon>
        <taxon>Sar</taxon>
        <taxon>Alveolata</taxon>
        <taxon>Dinophyceae</taxon>
        <taxon>Suessiales</taxon>
        <taxon>Symbiodiniaceae</taxon>
        <taxon>Symbiodinium</taxon>
    </lineage>
</organism>
<reference evidence="2" key="1">
    <citation type="submission" date="2021-02" db="EMBL/GenBank/DDBJ databases">
        <authorList>
            <person name="Dougan E. K."/>
            <person name="Rhodes N."/>
            <person name="Thang M."/>
            <person name="Chan C."/>
        </authorList>
    </citation>
    <scope>NUCLEOTIDE SEQUENCE</scope>
</reference>
<dbReference type="Proteomes" id="UP000649617">
    <property type="component" value="Unassembled WGS sequence"/>
</dbReference>
<evidence type="ECO:0000313" key="3">
    <source>
        <dbReference type="Proteomes" id="UP000649617"/>
    </source>
</evidence>
<feature type="region of interest" description="Disordered" evidence="1">
    <location>
        <begin position="136"/>
        <end position="166"/>
    </location>
</feature>
<feature type="compositionally biased region" description="Basic and acidic residues" evidence="1">
    <location>
        <begin position="156"/>
        <end position="166"/>
    </location>
</feature>
<proteinExistence type="predicted"/>
<name>A0A812XFT0_SYMPI</name>
<sequence length="544" mass="60854">MRRKRSGSLNTPEMLAKKFHGKSQKRIVLQRFAEKARSCSKRRLRRYAFHVASWFACAPPHYIPGPLEMELLLDYLFKLGGGQLPGRLQKVLPQTLASLESMQLPGSALEEMRERLRKTLYRFRCCRSRAEVDLDSEAQEESEVERREEDEEGYEEEHAGREASAESCEVRAVEAVRLEETEEEVLANGCEDCDRLLHSAFSKEQARQTTFLASEFAAMPEDSAPPHLFRKMNDWSNMVNREKLAFLKKLQLASKKGGSQSVLADAICAVAAALSAPRTLLECTDGTWECADGADSSAIAESDTAPKLQHRVRSLLLQLLRDWKANGFDSSSIHMTLMHVQRQLSTFERKVGDLGLAAAAPDWLAIRQTLEDLLQPASDQGAGESKRKRTPLLPYYSTKEATAQALTALGGAGTLQQVRVHLRNHPDLLAGANASNLERILTNMRLIRYCERRGKNEAGEDIFGLPAAPRPRGVQSRQGGFVAAMQTPEATFFGPVRPCPQSASRDYEKLLHMREIMTPKALVDEVYAWDGAKVGKGYKGRLRR</sequence>
<keyword evidence="3" id="KW-1185">Reference proteome</keyword>
<protein>
    <submittedName>
        <fullName evidence="2">Uncharacterized protein</fullName>
    </submittedName>
</protein>
<gene>
    <name evidence="2" type="ORF">SPIL2461_LOCUS20964</name>
</gene>
<feature type="non-terminal residue" evidence="2">
    <location>
        <position position="544"/>
    </location>
</feature>
<evidence type="ECO:0000313" key="2">
    <source>
        <dbReference type="EMBL" id="CAE7730806.1"/>
    </source>
</evidence>
<comment type="caution">
    <text evidence="2">The sequence shown here is derived from an EMBL/GenBank/DDBJ whole genome shotgun (WGS) entry which is preliminary data.</text>
</comment>
<dbReference type="OrthoDB" id="185373at2759"/>
<accession>A0A812XFT0</accession>
<feature type="compositionally biased region" description="Acidic residues" evidence="1">
    <location>
        <begin position="136"/>
        <end position="155"/>
    </location>
</feature>
<evidence type="ECO:0000256" key="1">
    <source>
        <dbReference type="SAM" id="MobiDB-lite"/>
    </source>
</evidence>
<dbReference type="AlphaFoldDB" id="A0A812XFT0"/>